<accession>A0ACC1D7Q9</accession>
<dbReference type="EMBL" id="CM034394">
    <property type="protein sequence ID" value="KAJ0179452.1"/>
    <property type="molecule type" value="Genomic_DNA"/>
</dbReference>
<keyword evidence="2" id="KW-1185">Reference proteome</keyword>
<gene>
    <name evidence="1" type="ORF">K1T71_005164</name>
</gene>
<name>A0ACC1D7Q9_9NEOP</name>
<proteinExistence type="predicted"/>
<organism evidence="1 2">
    <name type="scientific">Dendrolimus kikuchii</name>
    <dbReference type="NCBI Taxonomy" id="765133"/>
    <lineage>
        <taxon>Eukaryota</taxon>
        <taxon>Metazoa</taxon>
        <taxon>Ecdysozoa</taxon>
        <taxon>Arthropoda</taxon>
        <taxon>Hexapoda</taxon>
        <taxon>Insecta</taxon>
        <taxon>Pterygota</taxon>
        <taxon>Neoptera</taxon>
        <taxon>Endopterygota</taxon>
        <taxon>Lepidoptera</taxon>
        <taxon>Glossata</taxon>
        <taxon>Ditrysia</taxon>
        <taxon>Bombycoidea</taxon>
        <taxon>Lasiocampidae</taxon>
        <taxon>Dendrolimus</taxon>
    </lineage>
</organism>
<evidence type="ECO:0000313" key="2">
    <source>
        <dbReference type="Proteomes" id="UP000824533"/>
    </source>
</evidence>
<comment type="caution">
    <text evidence="1">The sequence shown here is derived from an EMBL/GenBank/DDBJ whole genome shotgun (WGS) entry which is preliminary data.</text>
</comment>
<evidence type="ECO:0000313" key="1">
    <source>
        <dbReference type="EMBL" id="KAJ0179452.1"/>
    </source>
</evidence>
<sequence length="438" mass="48534">MNDEKVETAEKEYDPFEHRKVKKPNSDLRSTANLIKASLGSGLLAGPLAFANSGWGIGLIGTIVVGVICGHCIHILVKTSRSCCVLEKKSSLGYAETCRSAFSNGPKCVRPFAGVASVFAEFSLLSTYVGVCCIYTILISDSVKQLVDRYAPSMILPVEYYCLIILIPLCLLCQIRYLKFLAIFSIVANILLVTTYFICLYYIFGDGISFTGRKAIGDPARYPAFISTVIFAMEGIGVVMPIENAMKKPKHFLGCPSVLIVAMAVIVFLYSTLGIFGYFKYGDVLRGSITLNLPIDDWPAIAAKVAIALSIFFTYPLQFYVVIDIFTKYTLPHIDEKYHKITQLSARTIGVCCCVGIGIALPLLEQIINIVGAFFYCVLGLIIPSIIETVFRWDNSLGRYNWVLWKNLVIFFFGFFSLVSGCTVTILDIIEILHRKTQ</sequence>
<reference evidence="1 2" key="1">
    <citation type="journal article" date="2021" name="Front. Genet.">
        <title>Chromosome-Level Genome Assembly Reveals Significant Gene Expansion in the Toll and IMD Signaling Pathways of Dendrolimus kikuchii.</title>
        <authorList>
            <person name="Zhou J."/>
            <person name="Wu P."/>
            <person name="Xiong Z."/>
            <person name="Liu N."/>
            <person name="Zhao N."/>
            <person name="Ji M."/>
            <person name="Qiu Y."/>
            <person name="Yang B."/>
        </authorList>
    </citation>
    <scope>NUCLEOTIDE SEQUENCE [LARGE SCALE GENOMIC DNA]</scope>
    <source>
        <strain evidence="1">Ann1</strain>
    </source>
</reference>
<protein>
    <submittedName>
        <fullName evidence="1">Uncharacterized protein</fullName>
    </submittedName>
</protein>
<dbReference type="Proteomes" id="UP000824533">
    <property type="component" value="Linkage Group LG08"/>
</dbReference>